<dbReference type="AlphaFoldDB" id="A0A2P4WYJ6"/>
<dbReference type="Proteomes" id="UP000237271">
    <property type="component" value="Unassembled WGS sequence"/>
</dbReference>
<evidence type="ECO:0000256" key="1">
    <source>
        <dbReference type="SAM" id="Phobius"/>
    </source>
</evidence>
<keyword evidence="1" id="KW-0812">Transmembrane</keyword>
<evidence type="ECO:0000313" key="3">
    <source>
        <dbReference type="Proteomes" id="UP000237271"/>
    </source>
</evidence>
<dbReference type="EMBL" id="NCKW01020265">
    <property type="protein sequence ID" value="POM58357.1"/>
    <property type="molecule type" value="Genomic_DNA"/>
</dbReference>
<accession>A0A2P4WYJ6</accession>
<feature type="transmembrane region" description="Helical" evidence="1">
    <location>
        <begin position="12"/>
        <end position="36"/>
    </location>
</feature>
<protein>
    <submittedName>
        <fullName evidence="2">Uncharacterized protein</fullName>
    </submittedName>
</protein>
<dbReference type="OrthoDB" id="142631at2759"/>
<sequence>MLQPYQRYSTPQAYLLVLFGNFVPSAAKLAGAITAFTELKIVRVRWEPDDVMEFVYWVNDVLEKFSSTFTGRSNMQPSQVRDRCHIDDPPYREILQDIQYRRVSELEHHDTTSGDTLRLRMRFLSVSGCQSEDLGEGHDGRAHFVLKSLDPIVKAKIEKRFGGLKPQYKNR</sequence>
<reference evidence="2 3" key="1">
    <citation type="journal article" date="2017" name="Genome Biol. Evol.">
        <title>Phytophthora megakarya and P. palmivora, closely related causal agents of cacao black pod rot, underwent increases in genome sizes and gene numbers by different mechanisms.</title>
        <authorList>
            <person name="Ali S.S."/>
            <person name="Shao J."/>
            <person name="Lary D.J."/>
            <person name="Kronmiller B."/>
            <person name="Shen D."/>
            <person name="Strem M.D."/>
            <person name="Amoako-Attah I."/>
            <person name="Akrofi A.Y."/>
            <person name="Begoude B.A."/>
            <person name="Ten Hoopen G.M."/>
            <person name="Coulibaly K."/>
            <person name="Kebe B.I."/>
            <person name="Melnick R.L."/>
            <person name="Guiltinan M.J."/>
            <person name="Tyler B.M."/>
            <person name="Meinhardt L.W."/>
            <person name="Bailey B.A."/>
        </authorList>
    </citation>
    <scope>NUCLEOTIDE SEQUENCE [LARGE SCALE GENOMIC DNA]</scope>
    <source>
        <strain evidence="3">sbr112.9</strain>
        <tissue evidence="2">Mycelia</tissue>
    </source>
</reference>
<proteinExistence type="predicted"/>
<keyword evidence="3" id="KW-1185">Reference proteome</keyword>
<keyword evidence="1" id="KW-0472">Membrane</keyword>
<gene>
    <name evidence="2" type="ORF">PHPALM_36998</name>
</gene>
<name>A0A2P4WYJ6_9STRA</name>
<evidence type="ECO:0000313" key="2">
    <source>
        <dbReference type="EMBL" id="POM58357.1"/>
    </source>
</evidence>
<comment type="caution">
    <text evidence="2">The sequence shown here is derived from an EMBL/GenBank/DDBJ whole genome shotgun (WGS) entry which is preliminary data.</text>
</comment>
<organism evidence="2 3">
    <name type="scientific">Phytophthora palmivora</name>
    <dbReference type="NCBI Taxonomy" id="4796"/>
    <lineage>
        <taxon>Eukaryota</taxon>
        <taxon>Sar</taxon>
        <taxon>Stramenopiles</taxon>
        <taxon>Oomycota</taxon>
        <taxon>Peronosporomycetes</taxon>
        <taxon>Peronosporales</taxon>
        <taxon>Peronosporaceae</taxon>
        <taxon>Phytophthora</taxon>
    </lineage>
</organism>
<keyword evidence="1" id="KW-1133">Transmembrane helix</keyword>